<dbReference type="EMBL" id="LR797077">
    <property type="protein sequence ID" value="CAB4185261.1"/>
    <property type="molecule type" value="Genomic_DNA"/>
</dbReference>
<evidence type="ECO:0000313" key="5">
    <source>
        <dbReference type="EMBL" id="CAB4220579.1"/>
    </source>
</evidence>
<dbReference type="EMBL" id="LR797495">
    <property type="protein sequence ID" value="CAB4220579.1"/>
    <property type="molecule type" value="Genomic_DNA"/>
</dbReference>
<dbReference type="EMBL" id="LR797136">
    <property type="protein sequence ID" value="CAB4189433.1"/>
    <property type="molecule type" value="Genomic_DNA"/>
</dbReference>
<evidence type="ECO:0000313" key="6">
    <source>
        <dbReference type="EMBL" id="CAB5230601.1"/>
    </source>
</evidence>
<evidence type="ECO:0000313" key="2">
    <source>
        <dbReference type="EMBL" id="CAB4185261.1"/>
    </source>
</evidence>
<dbReference type="EMBL" id="LR796972">
    <property type="protein sequence ID" value="CAB4179225.1"/>
    <property type="molecule type" value="Genomic_DNA"/>
</dbReference>
<name>A0A6J5QV86_9CAUD</name>
<reference evidence="2" key="1">
    <citation type="submission" date="2020-05" db="EMBL/GenBank/DDBJ databases">
        <authorList>
            <person name="Chiriac C."/>
            <person name="Salcher M."/>
            <person name="Ghai R."/>
            <person name="Kavagutti S V."/>
        </authorList>
    </citation>
    <scope>NUCLEOTIDE SEQUENCE</scope>
</reference>
<dbReference type="EMBL" id="LR797444">
    <property type="protein sequence ID" value="CAB4217016.1"/>
    <property type="molecule type" value="Genomic_DNA"/>
</dbReference>
<organism evidence="2">
    <name type="scientific">uncultured Caudovirales phage</name>
    <dbReference type="NCBI Taxonomy" id="2100421"/>
    <lineage>
        <taxon>Viruses</taxon>
        <taxon>Duplodnaviria</taxon>
        <taxon>Heunggongvirae</taxon>
        <taxon>Uroviricota</taxon>
        <taxon>Caudoviricetes</taxon>
        <taxon>Peduoviridae</taxon>
        <taxon>Maltschvirus</taxon>
        <taxon>Maltschvirus maltsch</taxon>
    </lineage>
</organism>
<dbReference type="EMBL" id="LR798420">
    <property type="protein sequence ID" value="CAB5230601.1"/>
    <property type="molecule type" value="Genomic_DNA"/>
</dbReference>
<protein>
    <submittedName>
        <fullName evidence="2">Uncharacterized protein</fullName>
    </submittedName>
</protein>
<sequence>MKRKIELQYRGHELLFYKDNSGVIRCEAYKGEKMYAFQNMVKGQMATWDNWVSAIRDVADSLDRDEDDK</sequence>
<evidence type="ECO:0000313" key="4">
    <source>
        <dbReference type="EMBL" id="CAB4217016.1"/>
    </source>
</evidence>
<evidence type="ECO:0000313" key="1">
    <source>
        <dbReference type="EMBL" id="CAB4179225.1"/>
    </source>
</evidence>
<proteinExistence type="predicted"/>
<evidence type="ECO:0000313" key="3">
    <source>
        <dbReference type="EMBL" id="CAB4189433.1"/>
    </source>
</evidence>
<accession>A0A6J5QV86</accession>
<gene>
    <name evidence="1" type="ORF">UFOVP1029_44</name>
    <name evidence="2" type="ORF">UFOVP1129_44</name>
    <name evidence="3" type="ORF">UFOVP1188_44</name>
    <name evidence="4" type="ORF">UFOVP1490_3</name>
    <name evidence="6" type="ORF">UFOVP1576_44</name>
    <name evidence="5" type="ORF">UFOVP1633_44</name>
</gene>